<feature type="domain" description="VOC" evidence="1">
    <location>
        <begin position="4"/>
        <end position="125"/>
    </location>
</feature>
<dbReference type="PROSITE" id="PS51819">
    <property type="entry name" value="VOC"/>
    <property type="match status" value="1"/>
</dbReference>
<dbReference type="InterPro" id="IPR052164">
    <property type="entry name" value="Anthracycline_SecMetBiosynth"/>
</dbReference>
<evidence type="ECO:0000313" key="3">
    <source>
        <dbReference type="Proteomes" id="UP001595803"/>
    </source>
</evidence>
<comment type="caution">
    <text evidence="2">The sequence shown here is derived from an EMBL/GenBank/DDBJ whole genome shotgun (WGS) entry which is preliminary data.</text>
</comment>
<organism evidence="2 3">
    <name type="scientific">Deinococcus rufus</name>
    <dbReference type="NCBI Taxonomy" id="2136097"/>
    <lineage>
        <taxon>Bacteria</taxon>
        <taxon>Thermotogati</taxon>
        <taxon>Deinococcota</taxon>
        <taxon>Deinococci</taxon>
        <taxon>Deinococcales</taxon>
        <taxon>Deinococcaceae</taxon>
        <taxon>Deinococcus</taxon>
    </lineage>
</organism>
<dbReference type="RefSeq" id="WP_322473164.1">
    <property type="nucleotide sequence ID" value="NZ_JBHRZG010000001.1"/>
</dbReference>
<accession>A0ABV7Z1W1</accession>
<gene>
    <name evidence="2" type="ORF">ACFOSB_00620</name>
</gene>
<dbReference type="InterPro" id="IPR041581">
    <property type="entry name" value="Glyoxalase_6"/>
</dbReference>
<dbReference type="InterPro" id="IPR029068">
    <property type="entry name" value="Glyas_Bleomycin-R_OHBP_Dase"/>
</dbReference>
<protein>
    <submittedName>
        <fullName evidence="2">VOC family protein</fullName>
    </submittedName>
</protein>
<dbReference type="InterPro" id="IPR037523">
    <property type="entry name" value="VOC_core"/>
</dbReference>
<name>A0ABV7Z1W1_9DEIO</name>
<dbReference type="Gene3D" id="3.10.180.10">
    <property type="entry name" value="2,3-Dihydroxybiphenyl 1,2-Dioxygenase, domain 1"/>
    <property type="match status" value="1"/>
</dbReference>
<dbReference type="PANTHER" id="PTHR33993">
    <property type="entry name" value="GLYOXALASE-RELATED"/>
    <property type="match status" value="1"/>
</dbReference>
<dbReference type="Pfam" id="PF18029">
    <property type="entry name" value="Glyoxalase_6"/>
    <property type="match status" value="1"/>
</dbReference>
<proteinExistence type="predicted"/>
<keyword evidence="3" id="KW-1185">Reference proteome</keyword>
<evidence type="ECO:0000259" key="1">
    <source>
        <dbReference type="PROSITE" id="PS51819"/>
    </source>
</evidence>
<dbReference type="Proteomes" id="UP001595803">
    <property type="component" value="Unassembled WGS sequence"/>
</dbReference>
<dbReference type="EMBL" id="JBHRZG010000001">
    <property type="protein sequence ID" value="MFC3831362.1"/>
    <property type="molecule type" value="Genomic_DNA"/>
</dbReference>
<dbReference type="SUPFAM" id="SSF54593">
    <property type="entry name" value="Glyoxalase/Bleomycin resistance protein/Dihydroxybiphenyl dioxygenase"/>
    <property type="match status" value="1"/>
</dbReference>
<evidence type="ECO:0000313" key="2">
    <source>
        <dbReference type="EMBL" id="MFC3831362.1"/>
    </source>
</evidence>
<reference evidence="3" key="1">
    <citation type="journal article" date="2019" name="Int. J. Syst. Evol. Microbiol.">
        <title>The Global Catalogue of Microorganisms (GCM) 10K type strain sequencing project: providing services to taxonomists for standard genome sequencing and annotation.</title>
        <authorList>
            <consortium name="The Broad Institute Genomics Platform"/>
            <consortium name="The Broad Institute Genome Sequencing Center for Infectious Disease"/>
            <person name="Wu L."/>
            <person name="Ma J."/>
        </authorList>
    </citation>
    <scope>NUCLEOTIDE SEQUENCE [LARGE SCALE GENOMIC DNA]</scope>
    <source>
        <strain evidence="3">CCTCC AB 2017081</strain>
    </source>
</reference>
<sequence length="126" mass="13176">MEHAVVHFEIIGRDPRQLQHYYAELFGWTSDTSHPVAPEISEPGSYGFLSPAQGGPVVAGGIGGGPGYAEHVIVYVGVPDVEAALTRAAALGGTRVLGPVARPDGQLMLGHFRDPQGHLMGVAGPR</sequence>